<dbReference type="GO" id="GO:0000978">
    <property type="term" value="F:RNA polymerase II cis-regulatory region sequence-specific DNA binding"/>
    <property type="evidence" value="ECO:0007669"/>
    <property type="project" value="TreeGrafter"/>
</dbReference>
<keyword evidence="2" id="KW-0238">DNA-binding</keyword>
<name>A0A9P5YJH8_9AGAR</name>
<evidence type="ECO:0000259" key="7">
    <source>
        <dbReference type="PROSITE" id="PS51293"/>
    </source>
</evidence>
<keyword evidence="4" id="KW-0539">Nucleus</keyword>
<dbReference type="Gene3D" id="1.10.10.60">
    <property type="entry name" value="Homeodomain-like"/>
    <property type="match status" value="5"/>
</dbReference>
<dbReference type="SUPFAM" id="SSF46689">
    <property type="entry name" value="Homeodomain-like"/>
    <property type="match status" value="4"/>
</dbReference>
<evidence type="ECO:0000259" key="6">
    <source>
        <dbReference type="PROSITE" id="PS50090"/>
    </source>
</evidence>
<dbReference type="AlphaFoldDB" id="A0A9P5YJH8"/>
<feature type="domain" description="Myb-like" evidence="6">
    <location>
        <begin position="235"/>
        <end position="287"/>
    </location>
</feature>
<accession>A0A9P5YJH8</accession>
<keyword evidence="10" id="KW-1185">Reference proteome</keyword>
<proteinExistence type="predicted"/>
<dbReference type="CDD" id="cd00167">
    <property type="entry name" value="SANT"/>
    <property type="match status" value="4"/>
</dbReference>
<evidence type="ECO:0000313" key="10">
    <source>
        <dbReference type="Proteomes" id="UP000807353"/>
    </source>
</evidence>
<dbReference type="GO" id="GO:0001006">
    <property type="term" value="F:RNA polymerase III type 3 promoter sequence-specific DNA binding"/>
    <property type="evidence" value="ECO:0007669"/>
    <property type="project" value="TreeGrafter"/>
</dbReference>
<evidence type="ECO:0000256" key="1">
    <source>
        <dbReference type="ARBA" id="ARBA00023015"/>
    </source>
</evidence>
<dbReference type="InterPro" id="IPR051575">
    <property type="entry name" value="Myb-like_DNA-bd"/>
</dbReference>
<dbReference type="Pfam" id="PF00249">
    <property type="entry name" value="Myb_DNA-binding"/>
    <property type="match status" value="3"/>
</dbReference>
<keyword evidence="1" id="KW-0805">Transcription regulation</keyword>
<evidence type="ECO:0000256" key="2">
    <source>
        <dbReference type="ARBA" id="ARBA00023125"/>
    </source>
</evidence>
<evidence type="ECO:0000256" key="5">
    <source>
        <dbReference type="SAM" id="MobiDB-lite"/>
    </source>
</evidence>
<feature type="compositionally biased region" description="Polar residues" evidence="5">
    <location>
        <begin position="591"/>
        <end position="609"/>
    </location>
</feature>
<evidence type="ECO:0000256" key="3">
    <source>
        <dbReference type="ARBA" id="ARBA00023163"/>
    </source>
</evidence>
<dbReference type="InterPro" id="IPR001005">
    <property type="entry name" value="SANT/Myb"/>
</dbReference>
<dbReference type="PANTHER" id="PTHR46621">
    <property type="entry name" value="SNRNA-ACTIVATING PROTEIN COMPLEX SUBUNIT 4"/>
    <property type="match status" value="1"/>
</dbReference>
<feature type="compositionally biased region" description="Polar residues" evidence="5">
    <location>
        <begin position="550"/>
        <end position="563"/>
    </location>
</feature>
<dbReference type="InterPro" id="IPR017884">
    <property type="entry name" value="SANT_dom"/>
</dbReference>
<gene>
    <name evidence="9" type="ORF">BDZ94DRAFT_1231965</name>
</gene>
<evidence type="ECO:0000259" key="8">
    <source>
        <dbReference type="PROSITE" id="PS51294"/>
    </source>
</evidence>
<evidence type="ECO:0000256" key="4">
    <source>
        <dbReference type="ARBA" id="ARBA00023242"/>
    </source>
</evidence>
<dbReference type="OrthoDB" id="2143914at2759"/>
<feature type="compositionally biased region" description="Polar residues" evidence="5">
    <location>
        <begin position="629"/>
        <end position="641"/>
    </location>
</feature>
<comment type="caution">
    <text evidence="9">The sequence shown here is derived from an EMBL/GenBank/DDBJ whole genome shotgun (WGS) entry which is preliminary data.</text>
</comment>
<keyword evidence="3" id="KW-0804">Transcription</keyword>
<dbReference type="PROSITE" id="PS51294">
    <property type="entry name" value="HTH_MYB"/>
    <property type="match status" value="2"/>
</dbReference>
<dbReference type="Proteomes" id="UP000807353">
    <property type="component" value="Unassembled WGS sequence"/>
</dbReference>
<feature type="domain" description="HTH myb-type" evidence="8">
    <location>
        <begin position="288"/>
        <end position="342"/>
    </location>
</feature>
<protein>
    <submittedName>
        <fullName evidence="9">Uncharacterized protein</fullName>
    </submittedName>
</protein>
<dbReference type="SMART" id="SM00717">
    <property type="entry name" value="SANT"/>
    <property type="match status" value="5"/>
</dbReference>
<dbReference type="GO" id="GO:0019185">
    <property type="term" value="C:snRNA-activating protein complex"/>
    <property type="evidence" value="ECO:0007669"/>
    <property type="project" value="TreeGrafter"/>
</dbReference>
<dbReference type="PROSITE" id="PS50090">
    <property type="entry name" value="MYB_LIKE"/>
    <property type="match status" value="4"/>
</dbReference>
<dbReference type="EMBL" id="MU150231">
    <property type="protein sequence ID" value="KAF9468976.1"/>
    <property type="molecule type" value="Genomic_DNA"/>
</dbReference>
<dbReference type="PROSITE" id="PS51293">
    <property type="entry name" value="SANT"/>
    <property type="match status" value="1"/>
</dbReference>
<dbReference type="InterPro" id="IPR017930">
    <property type="entry name" value="Myb_dom"/>
</dbReference>
<organism evidence="9 10">
    <name type="scientific">Collybia nuda</name>
    <dbReference type="NCBI Taxonomy" id="64659"/>
    <lineage>
        <taxon>Eukaryota</taxon>
        <taxon>Fungi</taxon>
        <taxon>Dikarya</taxon>
        <taxon>Basidiomycota</taxon>
        <taxon>Agaricomycotina</taxon>
        <taxon>Agaricomycetes</taxon>
        <taxon>Agaricomycetidae</taxon>
        <taxon>Agaricales</taxon>
        <taxon>Tricholomatineae</taxon>
        <taxon>Clitocybaceae</taxon>
        <taxon>Collybia</taxon>
    </lineage>
</organism>
<evidence type="ECO:0000313" key="9">
    <source>
        <dbReference type="EMBL" id="KAF9468976.1"/>
    </source>
</evidence>
<feature type="domain" description="SANT" evidence="7">
    <location>
        <begin position="342"/>
        <end position="394"/>
    </location>
</feature>
<feature type="domain" description="Myb-like" evidence="6">
    <location>
        <begin position="182"/>
        <end position="231"/>
    </location>
</feature>
<dbReference type="PANTHER" id="PTHR46621:SF1">
    <property type="entry name" value="SNRNA-ACTIVATING PROTEIN COMPLEX SUBUNIT 4"/>
    <property type="match status" value="1"/>
</dbReference>
<dbReference type="GO" id="GO:0042796">
    <property type="term" value="P:snRNA transcription by RNA polymerase III"/>
    <property type="evidence" value="ECO:0007669"/>
    <property type="project" value="TreeGrafter"/>
</dbReference>
<feature type="region of interest" description="Disordered" evidence="5">
    <location>
        <begin position="397"/>
        <end position="707"/>
    </location>
</feature>
<feature type="region of interest" description="Disordered" evidence="5">
    <location>
        <begin position="1"/>
        <end position="20"/>
    </location>
</feature>
<feature type="compositionally biased region" description="Basic residues" evidence="5">
    <location>
        <begin position="451"/>
        <end position="463"/>
    </location>
</feature>
<dbReference type="InterPro" id="IPR009057">
    <property type="entry name" value="Homeodomain-like_sf"/>
</dbReference>
<feature type="domain" description="HTH myb-type" evidence="8">
    <location>
        <begin position="344"/>
        <end position="394"/>
    </location>
</feature>
<feature type="domain" description="Myb-like" evidence="6">
    <location>
        <begin position="339"/>
        <end position="390"/>
    </location>
</feature>
<feature type="domain" description="Myb-like" evidence="6">
    <location>
        <begin position="288"/>
        <end position="338"/>
    </location>
</feature>
<dbReference type="GO" id="GO:0042795">
    <property type="term" value="P:snRNA transcription by RNA polymerase II"/>
    <property type="evidence" value="ECO:0007669"/>
    <property type="project" value="TreeGrafter"/>
</dbReference>
<sequence length="707" mass="78095">MEIEQPARPSMKDLTENALEANKAHQHALAKYAEQLTAELQEIDKLMNDVNMDDGEEEPTAEIQIPGAKKVVGPCPPAEFLNPDSPFFEEASRRTRYINQTTTHPMKAKELEALAEAIRDENQRLQALESQKSSQGLSSTNIDLDDNIEGIDWTKVAEKVSTSSNIKRTADQCRIKWIGDRHPRINHKDWTSDELDSLLELVHVQAEQNEGKVDWVYVASQLGTNRTPVDCMRHGFPRQRHTWNHIFDQKLLDAVELYGTNNWGVVARVVSEDATSAQCQGRYYRALDPSLKRGPWSEAELARLKAAAEAYGNNWTEVAACIPGRTNEQCRERWTEYLNMSTGKEAWTEGEDEALIDAVKNLGNQWKAISKNLGKDRTGAQCRLRYEKLKRLKNLQLQVAPSSPRPSTARLKGSAGTSATTLSFGEKSRAHNTAAVPTPEDAEPPVSVPKPRPKPRLVGKKGKEKAVDPATLSEPTLGNIEIPNRMQGGGTISHTQRKRDAIQDLDEAPLPKKKRTAERGGSRTDVYPQIMNSVSDKSRKSSRVRRVTTAPASQSGAAQSELLSQDVLKGRAEEVNETEAEGSKPKRRFKVTSSVGSQQPPEILHTSTIVPEDDPPHVPRTRGRPKKISTASAPSRPSILNATGFDLGSPVSHPDVVTANITLSDAKPTPTRTPKGRKTATPLPLSSKMEPPVPVPRRQSARVAAKK</sequence>
<reference evidence="9" key="1">
    <citation type="submission" date="2020-11" db="EMBL/GenBank/DDBJ databases">
        <authorList>
            <consortium name="DOE Joint Genome Institute"/>
            <person name="Ahrendt S."/>
            <person name="Riley R."/>
            <person name="Andreopoulos W."/>
            <person name="Labutti K."/>
            <person name="Pangilinan J."/>
            <person name="Ruiz-Duenas F.J."/>
            <person name="Barrasa J.M."/>
            <person name="Sanchez-Garcia M."/>
            <person name="Camarero S."/>
            <person name="Miyauchi S."/>
            <person name="Serrano A."/>
            <person name="Linde D."/>
            <person name="Babiker R."/>
            <person name="Drula E."/>
            <person name="Ayuso-Fernandez I."/>
            <person name="Pacheco R."/>
            <person name="Padilla G."/>
            <person name="Ferreira P."/>
            <person name="Barriuso J."/>
            <person name="Kellner H."/>
            <person name="Castanera R."/>
            <person name="Alfaro M."/>
            <person name="Ramirez L."/>
            <person name="Pisabarro A.G."/>
            <person name="Kuo A."/>
            <person name="Tritt A."/>
            <person name="Lipzen A."/>
            <person name="He G."/>
            <person name="Yan M."/>
            <person name="Ng V."/>
            <person name="Cullen D."/>
            <person name="Martin F."/>
            <person name="Rosso M.-N."/>
            <person name="Henrissat B."/>
            <person name="Hibbett D."/>
            <person name="Martinez A.T."/>
            <person name="Grigoriev I.V."/>
        </authorList>
    </citation>
    <scope>NUCLEOTIDE SEQUENCE</scope>
    <source>
        <strain evidence="9">CBS 247.69</strain>
    </source>
</reference>